<dbReference type="Proteomes" id="UP001153714">
    <property type="component" value="Chromosome 4"/>
</dbReference>
<keyword evidence="3" id="KW-0732">Signal</keyword>
<dbReference type="OrthoDB" id="7456848at2759"/>
<feature type="signal peptide" evidence="3">
    <location>
        <begin position="1"/>
        <end position="25"/>
    </location>
</feature>
<keyword evidence="5" id="KW-1185">Reference proteome</keyword>
<evidence type="ECO:0000256" key="3">
    <source>
        <dbReference type="SAM" id="SignalP"/>
    </source>
</evidence>
<feature type="coiled-coil region" evidence="1">
    <location>
        <begin position="450"/>
        <end position="537"/>
    </location>
</feature>
<proteinExistence type="predicted"/>
<name>A0A9N9WI90_9NEOP</name>
<evidence type="ECO:0000256" key="2">
    <source>
        <dbReference type="SAM" id="MobiDB-lite"/>
    </source>
</evidence>
<reference evidence="4" key="1">
    <citation type="submission" date="2021-12" db="EMBL/GenBank/DDBJ databases">
        <authorList>
            <person name="King R."/>
        </authorList>
    </citation>
    <scope>NUCLEOTIDE SEQUENCE</scope>
</reference>
<accession>A0A9N9WI90</accession>
<evidence type="ECO:0000313" key="4">
    <source>
        <dbReference type="EMBL" id="CAG9791882.1"/>
    </source>
</evidence>
<sequence length="829" mass="95097">MPTSMIHKAIIVYVIMINYCHLSLLDVNVGAKKRGPRQICKRAHSTDPAAHRNKTPVNLKRAGLERRCQSLSPSHQTSRRSLDCSSCAPKSTSAPMTGNINQSQAGSAEKSSEKEPKLPQLPQCVVAKMVRSLATKRREFIRMRKSLIQQQNSLLEHYASLRDLETQAGVTNDEALGDVRVLSVTGWAAHDLLLLVRDDLEMSMHCEISGLFGPQVLQQLYAQLNPIPDDVLNMAAEVMARRIDLLNLLRGKHRPDRTNYTTNINTANYKNLEWKTKNSEFDQETERLHRMVAGTVENLKAKVNYSLELARVPWIDREAMVKKIERMQKEIALLQSKLEEMTKKDIDEKKDQDSPHELTAAYKAISEELAKERAGRETLKEVVSAAESTLRVARARIATLERQLKETRAESEAARRKHKDLEQLYRHRETSYDARSKKLLEVSKTGELTIDTLSRQRDALELRVKELREQAEIAEKAAEIREAEQKARADMLQGKVIEQEKSRVIAESRAAELGIRVNELEEQLQALRERSVKLVDVERRRCLEYVPTKENEPTDRENELWKELQATRVALSRAEEELRQSRADKDSFLNSLSRIAQGEGTENLQDKMATELLDREQKIAKLQHSIEEQRENEKIMEQTMTQYENQLAALRLEVKRLRNYDCYAKEIPYQELQTELMEMHMQVKKLSRERNALVTAAASRALMLERHERAAELFAKMTRARRDLSALLDGRTEPPPIEESINAEISRSLTSVCANAADTWTALRVERAQVLRLESAVLAQSLQLEREGRVRTQLERRRAFLEREVSRVHHSCSSEYTSLGRNTSLVLYN</sequence>
<reference evidence="4" key="2">
    <citation type="submission" date="2022-10" db="EMBL/GenBank/DDBJ databases">
        <authorList>
            <consortium name="ENA_rothamsted_submissions"/>
            <consortium name="culmorum"/>
            <person name="King R."/>
        </authorList>
    </citation>
    <scope>NUCLEOTIDE SEQUENCE</scope>
</reference>
<feature type="compositionally biased region" description="Polar residues" evidence="2">
    <location>
        <begin position="88"/>
        <end position="106"/>
    </location>
</feature>
<feature type="coiled-coil region" evidence="1">
    <location>
        <begin position="564"/>
        <end position="689"/>
    </location>
</feature>
<feature type="region of interest" description="Disordered" evidence="2">
    <location>
        <begin position="69"/>
        <end position="120"/>
    </location>
</feature>
<feature type="coiled-coil region" evidence="1">
    <location>
        <begin position="317"/>
        <end position="344"/>
    </location>
</feature>
<keyword evidence="1" id="KW-0175">Coiled coil</keyword>
<feature type="chain" id="PRO_5040419970" evidence="3">
    <location>
        <begin position="26"/>
        <end position="829"/>
    </location>
</feature>
<evidence type="ECO:0000313" key="5">
    <source>
        <dbReference type="Proteomes" id="UP001153714"/>
    </source>
</evidence>
<feature type="coiled-coil region" evidence="1">
    <location>
        <begin position="383"/>
        <end position="424"/>
    </location>
</feature>
<dbReference type="AlphaFoldDB" id="A0A9N9WI90"/>
<evidence type="ECO:0000256" key="1">
    <source>
        <dbReference type="SAM" id="Coils"/>
    </source>
</evidence>
<gene>
    <name evidence="4" type="ORF">DIATSA_LOCUS9467</name>
</gene>
<protein>
    <submittedName>
        <fullName evidence="4">Uncharacterized protein</fullName>
    </submittedName>
</protein>
<organism evidence="4 5">
    <name type="scientific">Diatraea saccharalis</name>
    <name type="common">sugarcane borer</name>
    <dbReference type="NCBI Taxonomy" id="40085"/>
    <lineage>
        <taxon>Eukaryota</taxon>
        <taxon>Metazoa</taxon>
        <taxon>Ecdysozoa</taxon>
        <taxon>Arthropoda</taxon>
        <taxon>Hexapoda</taxon>
        <taxon>Insecta</taxon>
        <taxon>Pterygota</taxon>
        <taxon>Neoptera</taxon>
        <taxon>Endopterygota</taxon>
        <taxon>Lepidoptera</taxon>
        <taxon>Glossata</taxon>
        <taxon>Ditrysia</taxon>
        <taxon>Pyraloidea</taxon>
        <taxon>Crambidae</taxon>
        <taxon>Crambinae</taxon>
        <taxon>Diatraea</taxon>
    </lineage>
</organism>
<dbReference type="EMBL" id="OU893335">
    <property type="protein sequence ID" value="CAG9791882.1"/>
    <property type="molecule type" value="Genomic_DNA"/>
</dbReference>